<dbReference type="PROSITE" id="PS50835">
    <property type="entry name" value="IG_LIKE"/>
    <property type="match status" value="5"/>
</dbReference>
<evidence type="ECO:0000256" key="4">
    <source>
        <dbReference type="ARBA" id="ARBA00022989"/>
    </source>
</evidence>
<evidence type="ECO:0000256" key="8">
    <source>
        <dbReference type="ARBA" id="ARBA00023319"/>
    </source>
</evidence>
<keyword evidence="4 9" id="KW-1133">Transmembrane helix</keyword>
<feature type="domain" description="Ig-like" evidence="10">
    <location>
        <begin position="395"/>
        <end position="482"/>
    </location>
</feature>
<feature type="domain" description="Ig-like" evidence="10">
    <location>
        <begin position="148"/>
        <end position="276"/>
    </location>
</feature>
<evidence type="ECO:0000256" key="3">
    <source>
        <dbReference type="ARBA" id="ARBA00022737"/>
    </source>
</evidence>
<keyword evidence="5 9" id="KW-0472">Membrane</keyword>
<keyword evidence="6" id="KW-1015">Disulfide bond</keyword>
<dbReference type="InterPro" id="IPR003599">
    <property type="entry name" value="Ig_sub"/>
</dbReference>
<evidence type="ECO:0000256" key="9">
    <source>
        <dbReference type="SAM" id="Phobius"/>
    </source>
</evidence>
<evidence type="ECO:0000256" key="6">
    <source>
        <dbReference type="ARBA" id="ARBA00023157"/>
    </source>
</evidence>
<dbReference type="Gene3D" id="2.60.40.10">
    <property type="entry name" value="Immunoglobulins"/>
    <property type="match status" value="5"/>
</dbReference>
<dbReference type="SMART" id="SM00409">
    <property type="entry name" value="IG"/>
    <property type="match status" value="4"/>
</dbReference>
<dbReference type="InterPro" id="IPR036179">
    <property type="entry name" value="Ig-like_dom_sf"/>
</dbReference>
<feature type="transmembrane region" description="Helical" evidence="9">
    <location>
        <begin position="680"/>
        <end position="702"/>
    </location>
</feature>
<evidence type="ECO:0000259" key="10">
    <source>
        <dbReference type="PROSITE" id="PS50835"/>
    </source>
</evidence>
<reference evidence="11" key="1">
    <citation type="submission" date="2023-07" db="EMBL/GenBank/DDBJ databases">
        <authorList>
            <person name="Stuckert A."/>
        </authorList>
    </citation>
    <scope>NUCLEOTIDE SEQUENCE</scope>
</reference>
<dbReference type="EMBL" id="CAUEEQ010010249">
    <property type="protein sequence ID" value="CAJ0934260.1"/>
    <property type="molecule type" value="Genomic_DNA"/>
</dbReference>
<evidence type="ECO:0000313" key="12">
    <source>
        <dbReference type="Proteomes" id="UP001176940"/>
    </source>
</evidence>
<keyword evidence="3" id="KW-0677">Repeat</keyword>
<evidence type="ECO:0000256" key="1">
    <source>
        <dbReference type="ARBA" id="ARBA00004479"/>
    </source>
</evidence>
<accession>A0ABN9L8B8</accession>
<organism evidence="11 12">
    <name type="scientific">Ranitomeya imitator</name>
    <name type="common">mimic poison frog</name>
    <dbReference type="NCBI Taxonomy" id="111125"/>
    <lineage>
        <taxon>Eukaryota</taxon>
        <taxon>Metazoa</taxon>
        <taxon>Chordata</taxon>
        <taxon>Craniata</taxon>
        <taxon>Vertebrata</taxon>
        <taxon>Euteleostomi</taxon>
        <taxon>Amphibia</taxon>
        <taxon>Batrachia</taxon>
        <taxon>Anura</taxon>
        <taxon>Neobatrachia</taxon>
        <taxon>Hyloidea</taxon>
        <taxon>Dendrobatidae</taxon>
        <taxon>Dendrobatinae</taxon>
        <taxon>Ranitomeya</taxon>
    </lineage>
</organism>
<name>A0ABN9L8B8_9NEOB</name>
<dbReference type="SMART" id="SM00408">
    <property type="entry name" value="IGc2"/>
    <property type="match status" value="3"/>
</dbReference>
<dbReference type="InterPro" id="IPR013106">
    <property type="entry name" value="Ig_V-set"/>
</dbReference>
<comment type="subcellular location">
    <subcellularLocation>
        <location evidence="1">Membrane</location>
        <topology evidence="1">Single-pass type I membrane protein</topology>
    </subcellularLocation>
</comment>
<dbReference type="PANTHER" id="PTHR11973:SF17">
    <property type="entry name" value="BASAL CELL ADHESION MOLECULE"/>
    <property type="match status" value="1"/>
</dbReference>
<dbReference type="InterPro" id="IPR007110">
    <property type="entry name" value="Ig-like_dom"/>
</dbReference>
<evidence type="ECO:0000313" key="11">
    <source>
        <dbReference type="EMBL" id="CAJ0934260.1"/>
    </source>
</evidence>
<dbReference type="Pfam" id="PF08205">
    <property type="entry name" value="C2-set_2"/>
    <property type="match status" value="1"/>
</dbReference>
<sequence length="718" mass="78562">SSLPDLSIAINDITLSPVPEVRCLGVTLDSTLPFKPHIQALFTYCHLWLKNISRIRPFLNHQSTKMLVHALIISHLDYCNILFCGLPANTLAPLQSILNSAARLIHLSPCYSSASLLCKSLHCLPFPQHIQFKLLLLTYKAVHNLSPPYISELISRYLPSRCLCAVTVTVLPRVEVEFRHEAVFTCKPKFSGSPKYSLEWSYTDQDGQRIRIASYTDGKTSVYPGTPFTSRAAVRSDNSLVISEIRIKDENQFTCRVNAGSEGTGEGNTQLKVFVSPSSPELSVSTQVLSITEPIAAEVGTCTSRNSYPAPTIEWYRNQAPLNAGTEKTADLYASSRTTTEASGLYTVSSTLFLKPTKADVDALFSCKIVFPLPGSSSSSMESKEFELSLHYYTENVKLSVLPYQPLKEGDRVTLRCEGDGNPAPTYLLQKKKADGSVDDLNSALNGTYVFQNISREDSGTYTCEALDFDSPEDIELKKEIDIEIHYLNPLSLIPSGQVRPSVGDDVPLNCIGDGSERPDMVWKKGDLLLSSSNRHRLRNLTYTDSGVYTCEASVPTVPGLRKEASVTIIVEGPPDLGPESELVEVPSEGHMLTLLCSATGYPEPEISWHPPELKPSQTLFGTGVKSEVAVKVTSKLINDISCTAKNPLGSKEKKFKLNILSMVAPSTAPAQEQSGGSSIAIIAVVVCVLLLLLVVALFYFLQKKGKLACGRSEKQPL</sequence>
<dbReference type="InterPro" id="IPR013783">
    <property type="entry name" value="Ig-like_fold"/>
</dbReference>
<dbReference type="Pfam" id="PF07686">
    <property type="entry name" value="V-set"/>
    <property type="match status" value="1"/>
</dbReference>
<dbReference type="Pfam" id="PF13927">
    <property type="entry name" value="Ig_3"/>
    <property type="match status" value="1"/>
</dbReference>
<dbReference type="InterPro" id="IPR003598">
    <property type="entry name" value="Ig_sub2"/>
</dbReference>
<proteinExistence type="predicted"/>
<keyword evidence="2 9" id="KW-0812">Transmembrane</keyword>
<protein>
    <recommendedName>
        <fullName evidence="10">Ig-like domain-containing protein</fullName>
    </recommendedName>
</protein>
<feature type="non-terminal residue" evidence="11">
    <location>
        <position position="1"/>
    </location>
</feature>
<feature type="domain" description="Ig-like" evidence="10">
    <location>
        <begin position="490"/>
        <end position="568"/>
    </location>
</feature>
<feature type="domain" description="Ig-like" evidence="10">
    <location>
        <begin position="280"/>
        <end position="387"/>
    </location>
</feature>
<dbReference type="InterPro" id="IPR051116">
    <property type="entry name" value="Surface_Rcpt/Adhesion_Mol"/>
</dbReference>
<dbReference type="SUPFAM" id="SSF48726">
    <property type="entry name" value="Immunoglobulin"/>
    <property type="match status" value="5"/>
</dbReference>
<dbReference type="Pfam" id="PF13895">
    <property type="entry name" value="Ig_2"/>
    <property type="match status" value="1"/>
</dbReference>
<dbReference type="PANTHER" id="PTHR11973">
    <property type="entry name" value="CELL SURFACE GLYCOPROTEIN MUC18-RELATED"/>
    <property type="match status" value="1"/>
</dbReference>
<keyword evidence="7" id="KW-0325">Glycoprotein</keyword>
<keyword evidence="8" id="KW-0393">Immunoglobulin domain</keyword>
<dbReference type="CDD" id="cd00096">
    <property type="entry name" value="Ig"/>
    <property type="match status" value="1"/>
</dbReference>
<evidence type="ECO:0000256" key="5">
    <source>
        <dbReference type="ARBA" id="ARBA00023136"/>
    </source>
</evidence>
<dbReference type="CDD" id="cd00098">
    <property type="entry name" value="IgC1"/>
    <property type="match status" value="1"/>
</dbReference>
<gene>
    <name evidence="11" type="ORF">RIMI_LOCUS5863799</name>
</gene>
<dbReference type="Proteomes" id="UP001176940">
    <property type="component" value="Unassembled WGS sequence"/>
</dbReference>
<comment type="caution">
    <text evidence="11">The sequence shown here is derived from an EMBL/GenBank/DDBJ whole genome shotgun (WGS) entry which is preliminary data.</text>
</comment>
<keyword evidence="12" id="KW-1185">Reference proteome</keyword>
<feature type="domain" description="Ig-like" evidence="10">
    <location>
        <begin position="579"/>
        <end position="659"/>
    </location>
</feature>
<evidence type="ECO:0000256" key="2">
    <source>
        <dbReference type="ARBA" id="ARBA00022692"/>
    </source>
</evidence>
<dbReference type="InterPro" id="IPR013162">
    <property type="entry name" value="CD80_C2-set"/>
</dbReference>
<evidence type="ECO:0000256" key="7">
    <source>
        <dbReference type="ARBA" id="ARBA00023180"/>
    </source>
</evidence>